<accession>A0A0F9NZ65</accession>
<comment type="caution">
    <text evidence="1">The sequence shown here is derived from an EMBL/GenBank/DDBJ whole genome shotgun (WGS) entry which is preliminary data.</text>
</comment>
<protein>
    <submittedName>
        <fullName evidence="1">Uncharacterized protein</fullName>
    </submittedName>
</protein>
<proteinExistence type="predicted"/>
<dbReference type="AlphaFoldDB" id="A0A0F9NZ65"/>
<reference evidence="1" key="1">
    <citation type="journal article" date="2015" name="Nature">
        <title>Complex archaea that bridge the gap between prokaryotes and eukaryotes.</title>
        <authorList>
            <person name="Spang A."/>
            <person name="Saw J.H."/>
            <person name="Jorgensen S.L."/>
            <person name="Zaremba-Niedzwiedzka K."/>
            <person name="Martijn J."/>
            <person name="Lind A.E."/>
            <person name="van Eijk R."/>
            <person name="Schleper C."/>
            <person name="Guy L."/>
            <person name="Ettema T.J."/>
        </authorList>
    </citation>
    <scope>NUCLEOTIDE SEQUENCE</scope>
</reference>
<organism evidence="1">
    <name type="scientific">marine sediment metagenome</name>
    <dbReference type="NCBI Taxonomy" id="412755"/>
    <lineage>
        <taxon>unclassified sequences</taxon>
        <taxon>metagenomes</taxon>
        <taxon>ecological metagenomes</taxon>
    </lineage>
</organism>
<sequence length="467" mass="47795">MTFRISTRTGTIDHDTVDISIDGSTIVSLMENVVDDTAPRLGGQLDVDGKGLGDGTNLLLDFVEDASAVNHIEIENEATGSGPIIRAAGADTNIDLNIEPSGSGTVQIGIPESVGTTPVISPTGADTNINLKLSSKGTGNVVITPKLEVSAGTGDLLSGDFHASATSSIRTRSETGKTLQLLAGVVGTVISASSGSYIAFHTNSDNNLSSPSNERMKIESGGNIGIGITNPDGTLHVHQGSAGTVTALNAANTLIVESSDSGGMSILGPDASSQQIFFGSPTDAQGALIRWNFSGGNFQIGSAIAGSETVLTSGNFVEAARFDSAGNFVMATANTITLGGELIGVGNVVSDVELKDISETVATDATFTGVETLDYTEGAYRKLTLTGNVTSLTIDNWPASIKVGSLTLRIKQDATGGRTITWPAATDWAGGTAPTLSTAANAVDFVMLWTDDAGITVYGAEVGLDFK</sequence>
<evidence type="ECO:0000313" key="1">
    <source>
        <dbReference type="EMBL" id="KKN24765.1"/>
    </source>
</evidence>
<gene>
    <name evidence="1" type="ORF">LCGC14_0891500</name>
</gene>
<name>A0A0F9NZ65_9ZZZZ</name>
<dbReference type="EMBL" id="LAZR01002857">
    <property type="protein sequence ID" value="KKN24765.1"/>
    <property type="molecule type" value="Genomic_DNA"/>
</dbReference>